<dbReference type="InterPro" id="IPR016136">
    <property type="entry name" value="DNA_helicase_N/primase_C"/>
</dbReference>
<evidence type="ECO:0000256" key="11">
    <source>
        <dbReference type="NCBIfam" id="TIGR00665"/>
    </source>
</evidence>
<dbReference type="Proteomes" id="UP000201169">
    <property type="component" value="Chromosome"/>
</dbReference>
<keyword evidence="3 12" id="KW-0235">DNA replication</keyword>
<keyword evidence="15" id="KW-1185">Reference proteome</keyword>
<dbReference type="RefSeq" id="WP_094325355.1">
    <property type="nucleotide sequence ID" value="NZ_CP022347.1"/>
</dbReference>
<organism evidence="14 15">
    <name type="scientific">Campylobacter avium LMG 24591</name>
    <dbReference type="NCBI Taxonomy" id="522484"/>
    <lineage>
        <taxon>Bacteria</taxon>
        <taxon>Pseudomonadati</taxon>
        <taxon>Campylobacterota</taxon>
        <taxon>Epsilonproteobacteria</taxon>
        <taxon>Campylobacterales</taxon>
        <taxon>Campylobacteraceae</taxon>
        <taxon>Campylobacter</taxon>
    </lineage>
</organism>
<reference evidence="14 15" key="1">
    <citation type="submission" date="2017-07" db="EMBL/GenBank/DDBJ databases">
        <title>Analysis of two Campylobacter avium genomes and identification of a novel hippuricase gene.</title>
        <authorList>
            <person name="Miller W.G."/>
            <person name="Chapman M.H."/>
            <person name="Yee E."/>
            <person name="Revez J."/>
            <person name="Bono J.L."/>
            <person name="Rossi M."/>
        </authorList>
    </citation>
    <scope>NUCLEOTIDE SEQUENCE [LARGE SCALE GENOMIC DNA]</scope>
    <source>
        <strain evidence="14 15">LMG 24591</strain>
    </source>
</reference>
<dbReference type="SUPFAM" id="SSF52540">
    <property type="entry name" value="P-loop containing nucleoside triphosphate hydrolases"/>
    <property type="match status" value="1"/>
</dbReference>
<dbReference type="GO" id="GO:0006269">
    <property type="term" value="P:DNA replication, synthesis of primer"/>
    <property type="evidence" value="ECO:0007669"/>
    <property type="project" value="UniProtKB-UniRule"/>
</dbReference>
<evidence type="ECO:0000256" key="3">
    <source>
        <dbReference type="ARBA" id="ARBA00022705"/>
    </source>
</evidence>
<feature type="domain" description="SF4 helicase" evidence="13">
    <location>
        <begin position="164"/>
        <end position="454"/>
    </location>
</feature>
<dbReference type="AlphaFoldDB" id="A0A222MXB9"/>
<evidence type="ECO:0000256" key="9">
    <source>
        <dbReference type="ARBA" id="ARBA00023235"/>
    </source>
</evidence>
<dbReference type="PANTHER" id="PTHR30153">
    <property type="entry name" value="REPLICATIVE DNA HELICASE DNAB"/>
    <property type="match status" value="1"/>
</dbReference>
<evidence type="ECO:0000256" key="5">
    <source>
        <dbReference type="ARBA" id="ARBA00022801"/>
    </source>
</evidence>
<comment type="similarity">
    <text evidence="1 12">Belongs to the helicase family. DnaB subfamily.</text>
</comment>
<keyword evidence="7 12" id="KW-0067">ATP-binding</keyword>
<proteinExistence type="inferred from homology"/>
<dbReference type="GO" id="GO:0005524">
    <property type="term" value="F:ATP binding"/>
    <property type="evidence" value="ECO:0007669"/>
    <property type="project" value="UniProtKB-UniRule"/>
</dbReference>
<keyword evidence="2 12" id="KW-0639">Primosome</keyword>
<evidence type="ECO:0000256" key="6">
    <source>
        <dbReference type="ARBA" id="ARBA00022806"/>
    </source>
</evidence>
<evidence type="ECO:0000256" key="12">
    <source>
        <dbReference type="RuleBase" id="RU362085"/>
    </source>
</evidence>
<protein>
    <recommendedName>
        <fullName evidence="11 12">Replicative DNA helicase</fullName>
        <ecNumber evidence="11 12">5.6.2.3</ecNumber>
    </recommendedName>
</protein>
<keyword evidence="9" id="KW-0413">Isomerase</keyword>
<evidence type="ECO:0000313" key="15">
    <source>
        <dbReference type="Proteomes" id="UP000201169"/>
    </source>
</evidence>
<dbReference type="NCBIfam" id="NF006306">
    <property type="entry name" value="PRK08506.1"/>
    <property type="match status" value="1"/>
</dbReference>
<dbReference type="Gene3D" id="1.10.860.10">
    <property type="entry name" value="DNAb Helicase, Chain A"/>
    <property type="match status" value="1"/>
</dbReference>
<dbReference type="EMBL" id="CP022347">
    <property type="protein sequence ID" value="ASQ30603.1"/>
    <property type="molecule type" value="Genomic_DNA"/>
</dbReference>
<dbReference type="PANTHER" id="PTHR30153:SF2">
    <property type="entry name" value="REPLICATIVE DNA HELICASE"/>
    <property type="match status" value="1"/>
</dbReference>
<dbReference type="NCBIfam" id="TIGR00665">
    <property type="entry name" value="DnaB"/>
    <property type="match status" value="1"/>
</dbReference>
<evidence type="ECO:0000256" key="1">
    <source>
        <dbReference type="ARBA" id="ARBA00008428"/>
    </source>
</evidence>
<dbReference type="InterPro" id="IPR007693">
    <property type="entry name" value="DNA_helicase_DnaB-like_N"/>
</dbReference>
<dbReference type="KEGG" id="cavi:CAV_0942"/>
<dbReference type="EC" id="5.6.2.3" evidence="11 12"/>
<dbReference type="Pfam" id="PF00772">
    <property type="entry name" value="DnaB"/>
    <property type="match status" value="1"/>
</dbReference>
<dbReference type="PROSITE" id="PS51199">
    <property type="entry name" value="SF4_HELICASE"/>
    <property type="match status" value="1"/>
</dbReference>
<name>A0A222MXB9_9BACT</name>
<comment type="function">
    <text evidence="12">The main replicative DNA helicase, it participates in initiation and elongation during chromosome replication. Travels ahead of the DNA replisome, separating dsDNA into templates for DNA synthesis. A processive ATP-dependent 5'-3' DNA helicase it has DNA-dependent ATPase activity.</text>
</comment>
<comment type="catalytic activity">
    <reaction evidence="10 12">
        <text>ATP + H2O = ADP + phosphate + H(+)</text>
        <dbReference type="Rhea" id="RHEA:13065"/>
        <dbReference type="ChEBI" id="CHEBI:15377"/>
        <dbReference type="ChEBI" id="CHEBI:15378"/>
        <dbReference type="ChEBI" id="CHEBI:30616"/>
        <dbReference type="ChEBI" id="CHEBI:43474"/>
        <dbReference type="ChEBI" id="CHEBI:456216"/>
        <dbReference type="EC" id="5.6.2.3"/>
    </reaction>
</comment>
<evidence type="ECO:0000256" key="2">
    <source>
        <dbReference type="ARBA" id="ARBA00022515"/>
    </source>
</evidence>
<gene>
    <name evidence="14" type="primary">dnaB</name>
    <name evidence="14" type="ORF">CAV_0942</name>
</gene>
<dbReference type="GO" id="GO:1990077">
    <property type="term" value="C:primosome complex"/>
    <property type="evidence" value="ECO:0007669"/>
    <property type="project" value="UniProtKB-UniRule"/>
</dbReference>
<dbReference type="GO" id="GO:0003677">
    <property type="term" value="F:DNA binding"/>
    <property type="evidence" value="ECO:0007669"/>
    <property type="project" value="UniProtKB-UniRule"/>
</dbReference>
<dbReference type="OrthoDB" id="9773982at2"/>
<dbReference type="InterPro" id="IPR027417">
    <property type="entry name" value="P-loop_NTPase"/>
</dbReference>
<dbReference type="GO" id="GO:0043139">
    <property type="term" value="F:5'-3' DNA helicase activity"/>
    <property type="evidence" value="ECO:0007669"/>
    <property type="project" value="UniProtKB-EC"/>
</dbReference>
<evidence type="ECO:0000256" key="10">
    <source>
        <dbReference type="ARBA" id="ARBA00048954"/>
    </source>
</evidence>
<dbReference type="Gene3D" id="3.40.50.300">
    <property type="entry name" value="P-loop containing nucleotide triphosphate hydrolases"/>
    <property type="match status" value="1"/>
</dbReference>
<dbReference type="InterPro" id="IPR007694">
    <property type="entry name" value="DNA_helicase_DnaB-like_C"/>
</dbReference>
<dbReference type="GO" id="GO:0016887">
    <property type="term" value="F:ATP hydrolysis activity"/>
    <property type="evidence" value="ECO:0007669"/>
    <property type="project" value="RHEA"/>
</dbReference>
<dbReference type="SMART" id="SM00382">
    <property type="entry name" value="AAA"/>
    <property type="match status" value="1"/>
</dbReference>
<dbReference type="SUPFAM" id="SSF48024">
    <property type="entry name" value="N-terminal domain of DnaB helicase"/>
    <property type="match status" value="1"/>
</dbReference>
<dbReference type="InterPro" id="IPR036185">
    <property type="entry name" value="DNA_heli_DnaB-like_N_sf"/>
</dbReference>
<dbReference type="CDD" id="cd00984">
    <property type="entry name" value="DnaB_C"/>
    <property type="match status" value="1"/>
</dbReference>
<evidence type="ECO:0000259" key="13">
    <source>
        <dbReference type="PROSITE" id="PS51199"/>
    </source>
</evidence>
<keyword evidence="6 12" id="KW-0347">Helicase</keyword>
<keyword evidence="8 12" id="KW-0238">DNA-binding</keyword>
<dbReference type="InterPro" id="IPR007692">
    <property type="entry name" value="DNA_helicase_DnaB"/>
</dbReference>
<evidence type="ECO:0000256" key="4">
    <source>
        <dbReference type="ARBA" id="ARBA00022741"/>
    </source>
</evidence>
<evidence type="ECO:0000256" key="7">
    <source>
        <dbReference type="ARBA" id="ARBA00022840"/>
    </source>
</evidence>
<evidence type="ECO:0000256" key="8">
    <source>
        <dbReference type="ARBA" id="ARBA00023125"/>
    </source>
</evidence>
<accession>A0A222MXB9</accession>
<keyword evidence="5 12" id="KW-0378">Hydrolase</keyword>
<dbReference type="Pfam" id="PF03796">
    <property type="entry name" value="DnaB_C"/>
    <property type="match status" value="1"/>
</dbReference>
<keyword evidence="4 12" id="KW-0547">Nucleotide-binding</keyword>
<evidence type="ECO:0000313" key="14">
    <source>
        <dbReference type="EMBL" id="ASQ30603.1"/>
    </source>
</evidence>
<dbReference type="InterPro" id="IPR003593">
    <property type="entry name" value="AAA+_ATPase"/>
</dbReference>
<sequence length="466" mass="52404">MLNDELFDIDAERSILSSCIQSEEVFNTVNNDLKASDFSVSLHSNIFEALSKCYAAGEVAGFSFIKKYKDIKQDDFLDIASTVALVDVSKYVNHIKELSIKRQLLSFAHLIPSKISKLSVAELLEDINKEVFHITSKINTADIKSIDLIVDDLLENYKKIKKEKKGDLVGLDTGFYELNKMLRGFKGGELIVLAARPGMGKTSLCLNFIEKSLRNDCGVVFFSLEMPAVQILQRMIAARASIALQKVLSGDLTTDEWSTVSHICNEYSNKTFYIYDSGYAGVSDISAILRKLKNQHDNIGLCVVDYIGLMMSSTNRFQDRHLQVAEISRGLKLLARELDMPIIALSQLNRSLESRSNKRPMLSDLRESGAIEQDADAILFVYRDEVYREQEEKERINKARAEGKLDTFIPSFEANPIQEKAELIVGKNRNGPVGTVDLVFSKLYSTFHELAKEEVPVKINTTNVEL</sequence>
<dbReference type="GO" id="GO:0005829">
    <property type="term" value="C:cytosol"/>
    <property type="evidence" value="ECO:0007669"/>
    <property type="project" value="TreeGrafter"/>
</dbReference>